<feature type="compositionally biased region" description="Basic and acidic residues" evidence="3">
    <location>
        <begin position="5994"/>
        <end position="6011"/>
    </location>
</feature>
<feature type="region of interest" description="Disordered" evidence="3">
    <location>
        <begin position="894"/>
        <end position="940"/>
    </location>
</feature>
<feature type="region of interest" description="Disordered" evidence="3">
    <location>
        <begin position="3634"/>
        <end position="3653"/>
    </location>
</feature>
<feature type="compositionally biased region" description="Basic and acidic residues" evidence="3">
    <location>
        <begin position="659"/>
        <end position="669"/>
    </location>
</feature>
<feature type="domain" description="PDZ" evidence="5">
    <location>
        <begin position="7419"/>
        <end position="7510"/>
    </location>
</feature>
<feature type="region of interest" description="Disordered" evidence="3">
    <location>
        <begin position="734"/>
        <end position="753"/>
    </location>
</feature>
<feature type="region of interest" description="Disordered" evidence="3">
    <location>
        <begin position="3920"/>
        <end position="3940"/>
    </location>
</feature>
<feature type="compositionally biased region" description="Polar residues" evidence="3">
    <location>
        <begin position="1755"/>
        <end position="1767"/>
    </location>
</feature>
<feature type="compositionally biased region" description="Basic and acidic residues" evidence="3">
    <location>
        <begin position="1603"/>
        <end position="1613"/>
    </location>
</feature>
<accession>A0AA39H674</accession>
<feature type="compositionally biased region" description="Polar residues" evidence="3">
    <location>
        <begin position="4775"/>
        <end position="4786"/>
    </location>
</feature>
<feature type="compositionally biased region" description="Polar residues" evidence="3">
    <location>
        <begin position="2817"/>
        <end position="2829"/>
    </location>
</feature>
<feature type="compositionally biased region" description="Basic and acidic residues" evidence="3">
    <location>
        <begin position="2665"/>
        <end position="2675"/>
    </location>
</feature>
<feature type="compositionally biased region" description="Polar residues" evidence="3">
    <location>
        <begin position="2463"/>
        <end position="2475"/>
    </location>
</feature>
<feature type="compositionally biased region" description="Basic and acidic residues" evidence="3">
    <location>
        <begin position="1721"/>
        <end position="1731"/>
    </location>
</feature>
<feature type="region of interest" description="Disordered" evidence="3">
    <location>
        <begin position="4520"/>
        <end position="4571"/>
    </location>
</feature>
<feature type="region of interest" description="Disordered" evidence="3">
    <location>
        <begin position="7329"/>
        <end position="7378"/>
    </location>
</feature>
<feature type="region of interest" description="Disordered" evidence="3">
    <location>
        <begin position="1720"/>
        <end position="1774"/>
    </location>
</feature>
<dbReference type="GO" id="GO:0048791">
    <property type="term" value="P:calcium ion-regulated exocytosis of neurotransmitter"/>
    <property type="evidence" value="ECO:0007669"/>
    <property type="project" value="TreeGrafter"/>
</dbReference>
<feature type="compositionally biased region" description="Acidic residues" evidence="3">
    <location>
        <begin position="4351"/>
        <end position="4364"/>
    </location>
</feature>
<feature type="region of interest" description="Disordered" evidence="3">
    <location>
        <begin position="2975"/>
        <end position="2995"/>
    </location>
</feature>
<dbReference type="GO" id="GO:0042391">
    <property type="term" value="P:regulation of membrane potential"/>
    <property type="evidence" value="ECO:0007669"/>
    <property type="project" value="TreeGrafter"/>
</dbReference>
<feature type="compositionally biased region" description="Basic and acidic residues" evidence="3">
    <location>
        <begin position="5078"/>
        <end position="5095"/>
    </location>
</feature>
<feature type="compositionally biased region" description="Polar residues" evidence="3">
    <location>
        <begin position="4437"/>
        <end position="4449"/>
    </location>
</feature>
<feature type="region of interest" description="Disordered" evidence="3">
    <location>
        <begin position="3727"/>
        <end position="3775"/>
    </location>
</feature>
<feature type="region of interest" description="Disordered" evidence="3">
    <location>
        <begin position="6860"/>
        <end position="6907"/>
    </location>
</feature>
<feature type="compositionally biased region" description="Polar residues" evidence="3">
    <location>
        <begin position="2345"/>
        <end position="2357"/>
    </location>
</feature>
<feature type="region of interest" description="Disordered" evidence="3">
    <location>
        <begin position="6114"/>
        <end position="6160"/>
    </location>
</feature>
<feature type="region of interest" description="Disordered" evidence="3">
    <location>
        <begin position="2782"/>
        <end position="2836"/>
    </location>
</feature>
<feature type="compositionally biased region" description="Basic and acidic residues" evidence="3">
    <location>
        <begin position="4082"/>
        <end position="4092"/>
    </location>
</feature>
<feature type="region of interest" description="Disordered" evidence="3">
    <location>
        <begin position="3211"/>
        <end position="3233"/>
    </location>
</feature>
<dbReference type="Pfam" id="PF00595">
    <property type="entry name" value="PDZ"/>
    <property type="match status" value="1"/>
</dbReference>
<sequence length="7757" mass="864011">MASWFNYYFGSPQAGSSGNDRQRGTPVHDDEADAKDTASTSGCGVSDEVANSLTDEQRTQIREVMLKAQKSHKDAKVVIDAKHLSRLRTFGVQHSTIDYGDEVEPEYVVQDERLIQMDSLPETLEVTVLPAPPPSIASRCAADKSSSQASSGRTSSLDQYSESQSPAKFIAEPSSYFSSSMCLLTNRINQWIKTLDTDEQICVNLDEPVCGNGDGYGGFQTEELFVPESPREEPRLLVELFVDKLMEEVVEGSAEDLQKHFEHFYSLLGYFGETLAKQVIHAAFEELRLRIEAADNRRALILQTSFDSNCSSVFSSFLFSKPYEHGDVSHLARQGDRYRTEATFRAEHGANRDDRDSDSEESEMCYSILSESDQEVENLEKSEIRNRTIVVARWIQSTFGEYDQEQAVHEAPYDIQPESPTEFTQLKYTRSHDDSGLFMEKSSSTSSADMDRNGSKDYRLRFRNFDSSTNSNVIPKDISTETISDRDECGDQTIFTNTIMPSTTDPECFDYNSSATSGAEVEDRSFEEDDVHNKREPNTIDLIITKEIRQKEAEVEDPSIQAQLSPVESFEEHSSATSGADQEQSFDTDYGMSYEEYSKTSPLLAETAEEEEIIVSEDHEEPIAVAPLPAPEDKALTEEEMAHIERVMKMAEQSSFERMMTEKGRKVSEPAEVEEVAIAPDASPARSFEEHSSATSGADQEQSFDTDYGMSYEEYRKTSPLLAETAEEEGIIFPEDHEEPIAVTPLPAPEDKGLTEEEMAHIERVMKMAEQSSFERMMTEKGRKVSEPAEVEEVAIAPDASPARSFEEHSSATSGADQEQSFDTDYGMSYEEYRKTSPLLAETAEEEEIIVPEAHEEPIAVTPLPAPEDKGLTEEEMAHIERVMKMAEQSSFERMMTEKGRKVSEPAEVEEVAIAPDASPARSFEEHSSATSGADQEQSFDTDYGMSYEVYRKTSPLLAETAEEEGIIFPEDHEEPIAVAPLPAPEDKALTEEEMAHIERVMKMAEQSSFERMMTEKGRKVSEPAEVEEVAIAPDASPARSFEEHSSATSGADQEQSFDTDYGMSYEEYRKTSPLLAETAEEEGIIFPEDHEEPIAVAPLPAPEDKALTEEEMAHIERVMKMAEQSSFERMMTEKGRKVSEPAEVEEVAIALDASPAPSFEEHSSATSGADQEQSFDTDYGMSYEEYRKTSPLLAETAEEEEIIVPEDHEEPIAVAPLPAPEDKGLTEEEMAHIERVMKMAEQSSFERMMTEKGRKVSEPAEVEEVAIALDASPAPSFEEHSSATSGADQEQSFDTDYGMSYEEYRKTSPLLAETAEEEEIIVPEDHEEPIAEAPLPAPEDKGLTEEEMAHIERVMKMAEQSSFERMMTEKGRKVSEPAEVEEVAIAPDASPARSFEEHSSATSGADQEQSFDTDYGMSYEEYRKTSPLLAETAEEEEIIVPKAHEEPIAVAPLPAAEDKGLTEEEMAHIERVMKMAEQSSFERMMTEKGRKVSEPAEVEEVAIAPDASPARSFGEHSSATSGADQEQSFDTDYGMSYEEYRKTSPLLAETAEEEEIIVPEAHEEPIAVTPLPAPEDKGLTEEEMAHIERVMKMAEQSSFERMMTEKGRKVSEPAEVEEVAIAPDASPARSFEEHSSATSGADQEQSFDTDYGMSYEEYRKTSPLLAETAEEEEIIVPEDHEEPIAVAPLPAPEDKGLTEEEMAHIERVMKMAEQSSFERMMTEKGRKVSEPAEVEEVAIAPDASPARSFEEHSSATSGADQEQSFDTDYGMSYEEYRKTSPLLAETAEEEEIIVPEDHEEPIAVAPLPAPEDKGLTEEEMAHIERVMKMAEQSSFERMMTEKGRKVSEPAEVEEVAIAPDASPAPSFEEHSSATSGADQEQSFDTDYGMSYEEYRKTSPLLAETAEEEEIIVPEAHEEPIAEAPLPAPEDKGLTDEEMAHIERVMKMAEQSSFERMMTEKGRKVWEPAEVEEVAIAPDASPARSFEEHSSATSGADQEQSFDTDYGMSYEEYRKTSPLLAETAEEEEIIVPEDHEEPIAVAPLPAPEDKGLTEEEMAHIERVMKMAEQSSFERMMTEKGRKVSEPAEVEEVAIALDASPAPSFEEHSSATSGADQEQSFDTDYGMSYEEYRKTSPLLAETAEEEEIIVPEDHEEPIAVAPLPAPEDKGLTEEEMAHIERVMKMAEQSSFERMMTEKGRKVSEPAEVEEVAIALDASPAPSFEEHSSATSGADQEQSFDTDYGMSYEEYRKTSPLLAETAEEEEIIVPEDHEEPIAEAPLPAPEDKGLTEEEMAHIERVMKMAEQSSFERMMTEKGRKVSEPAEVEEVAIAPDASPARSFEEHSSATSGADQEQSFDTDYGMSYEEYRKTSPLLAETAEEEEIIVPKAHEEPIAVAPLPAPEDKGLTEEEMAHIERVMKMAEQSSFERMMTEKGRKVSEPAEVEEVAIAPDASPARSFEEHSSATSGADQEQSFDTDYGMSYEEYRKTSPLLAETAEEEEIIVPEAHEEPIAVAPLPAPEDKGLTEEEMAHIERVMKMAEQSSFERMMTEKGRKVSEPAEVEEVAIAPDASPARSFEEHSSATSGADQEQSFDTDYGMSYEEYRKTSPLLAETAEEEEIIVPEDHEEPIAVAPLPAPEDKGLTEEEMAHIERVMKMAEQSSFERMMTEKGRKVSEPAEVEEVAIAPDASPARSFEEHSSATSGADQEQSFDTDYGMSYEEYRKTSPLLAETAEEEEIIVPEDHEEPIAVAPLPAPEDKGLTEEEMAHIERVMKMAEQSSFERMMTEKGRKVSEPAEVEEVAIAPDASPARSFEEHSSATSGADQEQSFDTDYGMSYEEYRKTSPLLAETAEEEEIIVPEDHEEPIAVAPLPAPEDKGLTEEEMAHIERVMKMAEQSSFERMMTEKGRKVSEPAEVEEVAIAPDASPARSFEEHSSATSGADQEQSFDTDYGMSYEEYRKTSPLLAETAEEEEIIVPEDHEEPIAVAPLPAPEDKGLTEEEMAHIERVMKMAEQSSFERMMTEKGRKVSEPAEVEEVAIAPDASPARSFEEHSSATSGADQEQSFDTDYGMSYEEYRKTSPLLAETAEEEEIIVPEDHEEPIAVAPLPAPEDKGLTEEEMAHIERVMKMAEQSSFERMMTEKGRKVSEPAEVEEVAIAPDASPARSFEEHSSATSGADQEQSFDTDYGMSYEEYRKTSPLLAETAEEEEIIVPEADHEEPIAVAPLPAPEDKGLTEEEMAHIERVMKMAEQSSFERMMTEKGRKVSEPAEVEEVAIAPDASPARSFEEHSSATSGADQEQSFDTDYGMSYEEYRKTSPLLAETAEEEEIIVPEDHEEPIAVAPLPAPEDKGLTEEEMAHIERVMKMAEQSSFERMMTEKGRKVSEPAEVEEVAIAPDASPARSFEEHSSATSGADQEQSFDTDYGMSYEEYRKTSPLLAETAEEEEIIVPEDHEEPIAVAPLPAPEDKGLTEEEMAHIERVMKMAEQSSFERMMTEKGRKVSEPAEVEEVAIAPDASPARSFEEHSSATSGADQVQSFDTDYAMSFEEYRKTSPLLAETAEEEEIIVPEDHEEPIAVAPLPAPEDKGLTEEEMAHIERVMKMAEQSSFERMMTEKGRKVSEPAEVEEVAIAPDASPARSFEEHSSATSGADQVQSFDTDYAMSFEEYRKTSPLLAETAEEEEIIVPEDHEEPIAVAPLPAPEDKGLTEEEMAHIERVMKMAEQSSFERMMTEKGRKVSEPAEVEEVAIAPDASPARSFEEHSSATSGADQEQSFDTDYGMSFEEYRKTSPLLAETAEEEEIIVPEDHEEPIAVAPLPAPEDKGLTEEEMAHIERVMKMAEQSSFERMMTEKGRKVSEPAEVEEVAIAPDASPARSFEEHSSATSGADQEQSFDTDYAMSFEEYRKTSPLLAETAEEEEIIVPEDHEEPIAVAPLPAPEDKGLTEEEMAHIERVMKMAEQSSFERMMTEKGRKVSEPAEVEEVAIAPDASPARSFEEHSSATSGADQEQSFDTDYGMSFEEYRKTSPLLAETAEEEEIIVPEDHEEPIAVAPLPAPEDKGLTEEEMAHIERVMKMAEQSSFERMMTEKGRKVSEPAEVEEVAIAPDASPARSFEEHSSATSGADQEQSFDTDYGMSFEEYTKTSPLLAETAEEEEIIVPEDHEEPIAVAPLPAPEDKGLTEEEMAHIERVMKMAEQSSFERMMTEKGRKVSEPAEVEEVAIAPDASPARSFEEHSSATSGADQEQSFDTDYGMSYEEYRKTSPLLAETAEEEEIIVPEDHEEPIARMMTEKGRKVSEPAEVEEVAIAPDASPARSFEEHSSATSGADQEQSFDTDYGMSYEEYRKTSPLLAETAEEEEIIVPEDHEEPIAVAPLPAPEDKGLTEEEMAHIERVMKMAEQSSFERMMTEKGRKVSEPAEVEEVAIAPDASPARSFEEHSSATSGADQEQSFDTDYGMSYEEYRKTSPLLAETAEEEEIIVPEDHEEPIAVAPLPAPEDKGLTEEEMAHIERVMKMAEQSSFERMMTEKGRKVSEPAEVEEVAIAPDASPARSFEEHSSATSGADQEQSFDTDYGMSFEEYRKTSPLLAETAEEEEIIVPEDHEEPIAVQPPGSRRQRLDRRGNGTHRTKKGRKVSEPAEVEEVAIAPDASPARSFEEHSSATSGADQEQSFDTDYGMSFEEYRKTSPLLAETAEEEEIIVPEAHEEPIAVAPLPAPEDKGLTEEEMAHIERVMKMAEQSSFERMMTEKGRKVSEPAEVEEVAIVPDASPARSFEEHSSATSGADQEQSFDTDYGMSFEEYTKTSPLLAETAEEEEIIVPEAHEEPIAVAPLPAPEDKGLTEEEMAHIERTSPLLAETAEEEEIIVPEAHEEPIAVAPLPAPEDKGLTEEEMAHIERVMKMAEQSSFERMMTEKGRKVSEPAEVEEVAIAPDASPARSFEEHSSATSGADQEQSFDTDYGMSFEEYRKTSPLLAETAEEEEIIVTEAVQKALAVGPVSKDGKMGADEVCDDGRPSTADSRRSIDSPFRLPENALVGLSDDERRHVLQVLNNAQKSTPSPGSSRRESVKSATQTIPEIETFSDAEREHIQSVLKKLESREAPFVVSNSRSRPSEENTPPSPLSHKPSTEIEIIHDSRQSSDQQDSGTAESRSENSRSSGASPAEAEQTSPELTTEELAHIKRIEELAMLDAAVEPQYVATTQKTSEHAASNELTEEELEHIRKVTEMANAMDAFITHPPTTQPLRELPKSTVTAGQSPSSAPPCPELTEEELEHIRRVQEMADQEMAALILSESTAMQAPSMEAPLEPSFTEEELEHIRLMAEQAEAMEREFVEYSAVKSVPSMVPEKIEEPALTEDELEHIRRIAELAEMDSAMTIQIPQLPKLAPIQEFEAYESTQEEAPKSSQEEQSVPHIETEQICQHHLITAATFSEEHQLSEEDLEENHPNKDMPEVLNDGVLLSEVDYSTEHPQLVELKSVDELTYEKSSDVNAWYDRQLSHLRQSIADEEEHPLEDVAEEDEEEADYESDAYEQYGDADPVYDEQETMYEPEIEEPRNEYITMAEKCSVRLIQTKSLSEHIPPPQDTGTGGSPASVGWAEEPTADEKPVPPPPAPQASASTTWSMFSKSSSSSGGFAGFGSLSRFARQAGEQLTQKAQQAAQVAQAATHAASTGDLSELSFGSKAKTPTAEKPPRSVSTLGVSSMLPPGLEDLSEEERDKILAVMQCAELDAAQPTMASQAPKMTTSRTAEPIVSYERERALELPTIPKSPSAEPLTPAEEDLNMSGLSAAEREQILAVMRMAQAEESVPSLPPPKQPTPVLIHEVLGDKDGHMTRCLSMEPRERPQEEEPEPVPPLEAEPEPQILPPKEPEYYPHISYESSVDTGSPQRDSGYTTIASLSCDQDLDKFEKQHMVPEPVEETHVLPLDMHEAEPIYYDDQRFTEENICISDSANDTIHVDAVELTDDDFMEKGAPFQVSEDWSTKKPRMWTTVFTDESESSDDRMSKSHDNEEFIEEPREEPITEEITEDMSYISTCTSSSFAAVPVVSTAQPITSTVDLSKVIGVNFEDFTPEERQHLIDMFQKANDMQFEVEMDDPLSPSFTSTQSVSFDRHQAMDITSSVTATQKAREPPAITITMHEDREKPSDDDSDAETSPSSDEDDYPDQVQVIEAPSAPAMTLEEVERERQEQEAIGKDVLQQIQSFGEAADHEFDVQWAREIHRQKPTTTTTTTTAVSEPEETRVQTITTTTAVSQSGPQTSATNNYQRRNPFLTEPEEEDDIAEDMIVVCEDDEMDYNQAAKYYISQQSHRAGPVYTIPETEENNEGFVNTEGKYHEKELNRRPFHASPLSLSEISSMPSLTSVLSASVKTTSVLPASTAAIPGTTSGQRSITTTVNSHDYYESHRHSPLKTTDGSAEVPPISPLTPVRSAPPPPDVLTGITDTESGIQQFPCDEKSLEFIYSLSNGKTPHFTTDIKQPADPLPMHHSPREAVSVAQDSGYENATSSSSYLSRSTASDRIAKLTSLLSGQTTDEIDDELSTSRLKRSPAMILSEDISSRSSPPVRIKEDEGHSSSSSEMGRRKLPSIPPQGHLQQYPTSSSAPVYYSSCALSHPPAASTTYSMPSSSESKYTYTSKSLSKPLILPSSPAYSHVSSSISSSLQDIHRTSISTSTATTARIGSIDPAILPGATYCIQSKKQPPKGTLVSGVHKLAQSPKIPSTLARVLLKKELKEALERRKETLEACEIEANHRQYMVHRMLVTGLLPKSSETDETPKVIQCLLPVELISGVQIVPTHSTATNTDSDFPAKITERKIRYEEPIDAKRSVGCQSEPPTSSTDSLKRSFYTTPVHFLPSTSLKLQMEAEDREKHIVRDTQTQTDGLSAHDPRRQGSKPRQRLPNGVCKKDKATKTNGPDLLESTARYFAEYDRQLKECGRRTGKGRFQFSEDDTESKRQSLLNELAQRKEKISSMIDLHNVPLQQSYMNVPSSSDYSSTVPHYGSLPHIDFPVNPSPRSQDFAVAATPRNVYGSLPRNYERYMGQPSWQATWNRPPRTPYTIQQPQQGGMSRSLADLRMLDELSGGIPNYPQQPFRHRSSGYIDQATRYDQSSLLVPQPLDYGFNRYAADTTNFAAATQSRSNVPETVVNGDMISQYANYLNKQFMHEQASAQLQPEFMAPRPAAPQVMIPPQVVDYRQQLPMPQTYPFAPTEDLSYQQPLYAQSYQPLYQQPQPVMPSQVYSRREVNYGSRPTEYVSDYGNIYHNRIYPGSRQLDTINRNVLQPSLGDNLYGYSGGFHPSYQQQQQQSQQIYQNGNEPFYPYDSLLSRGDALNRMYSTFGRQQPQQRSSRAAAPSTDENRLGRSIYQHQPQRTHTTSLDRGRHRTSASRLRTNNNVRTKSAWDIAYPDDIDDMHDNMNYVAKPSPNIKRILLTRKYKDANVYNDLGIRVTGGKRLPNGELGAFVSSISKTKLHETLGEIKEGDQVLEWNGVLLKGKTFEEVERIIAASKGEIEVIIQNGSYSHSHDRHVPVRSIPPSRRNVYDNVNVPDRTRRLMRQEYQSRDAPPVPAHRYIESQSSPQYEPKYSSMKRSGHSLKNANFGHLCVSMSYDYNSSRLIVTVHQARNLKCRDYGGSVIYPNPFVKIYLLPGRKVSNKRRTKYLQSNINPIWDQSVEYALNYQDLGHHYLEFTVWDYDRFSDNNALGQVVIMLSDSHVMNGIARWYPLQRSGEVTFRTNVPISSDMTGKNDLKSYRSNAAAFDIGYPAIT</sequence>
<feature type="compositionally biased region" description="Polar residues" evidence="3">
    <location>
        <begin position="3290"/>
        <end position="3302"/>
    </location>
</feature>
<feature type="region of interest" description="Disordered" evidence="3">
    <location>
        <begin position="4741"/>
        <end position="4786"/>
    </location>
</feature>
<feature type="compositionally biased region" description="Basic and acidic residues" evidence="3">
    <location>
        <begin position="3846"/>
        <end position="3856"/>
    </location>
</feature>
<feature type="region of interest" description="Disordered" evidence="3">
    <location>
        <begin position="3255"/>
        <end position="3309"/>
    </location>
</feature>
<keyword evidence="1" id="KW-0770">Synapse</keyword>
<feature type="compositionally biased region" description="Basic and acidic residues" evidence="3">
    <location>
        <begin position="4741"/>
        <end position="4751"/>
    </location>
</feature>
<feature type="region of interest" description="Disordered" evidence="3">
    <location>
        <begin position="2428"/>
        <end position="2482"/>
    </location>
</feature>
<feature type="compositionally biased region" description="Polar residues" evidence="3">
    <location>
        <begin position="2581"/>
        <end position="2593"/>
    </location>
</feature>
<feature type="region of interest" description="Disordered" evidence="3">
    <location>
        <begin position="551"/>
        <end position="586"/>
    </location>
</feature>
<proteinExistence type="predicted"/>
<feature type="compositionally biased region" description="Basic and acidic residues" evidence="3">
    <location>
        <begin position="2783"/>
        <end position="2793"/>
    </location>
</feature>
<evidence type="ECO:0000256" key="2">
    <source>
        <dbReference type="ARBA" id="ARBA00034103"/>
    </source>
</evidence>
<feature type="compositionally biased region" description="Polar residues" evidence="3">
    <location>
        <begin position="4319"/>
        <end position="4331"/>
    </location>
</feature>
<feature type="compositionally biased region" description="Basic and acidic residues" evidence="3">
    <location>
        <begin position="1485"/>
        <end position="1495"/>
    </location>
</feature>
<feature type="compositionally biased region" description="Polar residues" evidence="3">
    <location>
        <begin position="929"/>
        <end position="940"/>
    </location>
</feature>
<feature type="compositionally biased region" description="Polar residues" evidence="3">
    <location>
        <begin position="1991"/>
        <end position="2003"/>
    </location>
</feature>
<feature type="compositionally biased region" description="Polar residues" evidence="3">
    <location>
        <begin position="1047"/>
        <end position="1058"/>
    </location>
</feature>
<feature type="compositionally biased region" description="Polar residues" evidence="3">
    <location>
        <begin position="37"/>
        <end position="54"/>
    </location>
</feature>
<feature type="compositionally biased region" description="Polar residues" evidence="3">
    <location>
        <begin position="4657"/>
        <end position="4668"/>
    </location>
</feature>
<feature type="compositionally biased region" description="Basic and acidic residues" evidence="3">
    <location>
        <begin position="6132"/>
        <end position="6141"/>
    </location>
</feature>
<feature type="region of interest" description="Disordered" evidence="3">
    <location>
        <begin position="3448"/>
        <end position="3468"/>
    </location>
</feature>
<feature type="compositionally biased region" description="Polar residues" evidence="3">
    <location>
        <begin position="3408"/>
        <end position="3420"/>
    </location>
</feature>
<feature type="region of interest" description="Disordered" evidence="3">
    <location>
        <begin position="2664"/>
        <end position="2718"/>
    </location>
</feature>
<feature type="compositionally biased region" description="Basic and acidic residues" evidence="3">
    <location>
        <begin position="5121"/>
        <end position="5133"/>
    </location>
</feature>
<organism evidence="6 7">
    <name type="scientific">Steinernema hermaphroditum</name>
    <dbReference type="NCBI Taxonomy" id="289476"/>
    <lineage>
        <taxon>Eukaryota</taxon>
        <taxon>Metazoa</taxon>
        <taxon>Ecdysozoa</taxon>
        <taxon>Nematoda</taxon>
        <taxon>Chromadorea</taxon>
        <taxon>Rhabditida</taxon>
        <taxon>Tylenchina</taxon>
        <taxon>Panagrolaimomorpha</taxon>
        <taxon>Strongyloidoidea</taxon>
        <taxon>Steinernematidae</taxon>
        <taxon>Steinernema</taxon>
    </lineage>
</organism>
<dbReference type="PANTHER" id="PTHR12157">
    <property type="entry name" value="REGULATING SYNAPTIC MEMBRANE EXOCYTOSIS PROTEIN"/>
    <property type="match status" value="1"/>
</dbReference>
<feature type="compositionally biased region" description="Polar residues" evidence="3">
    <location>
        <begin position="1516"/>
        <end position="1531"/>
    </location>
</feature>
<feature type="region of interest" description="Disordered" evidence="3">
    <location>
        <begin position="135"/>
        <end position="164"/>
    </location>
</feature>
<feature type="compositionally biased region" description="Acidic residues" evidence="3">
    <location>
        <begin position="2259"/>
        <end position="2272"/>
    </location>
</feature>
<feature type="compositionally biased region" description="Low complexity" evidence="3">
    <location>
        <begin position="5134"/>
        <end position="5156"/>
    </location>
</feature>
<feature type="region of interest" description="Disordered" evidence="3">
    <location>
        <begin position="2546"/>
        <end position="2642"/>
    </location>
</feature>
<dbReference type="GO" id="GO:0048167">
    <property type="term" value="P:regulation of synaptic plasticity"/>
    <property type="evidence" value="ECO:0007669"/>
    <property type="project" value="TreeGrafter"/>
</dbReference>
<dbReference type="GO" id="GO:2000300">
    <property type="term" value="P:regulation of synaptic vesicle exocytosis"/>
    <property type="evidence" value="ECO:0007669"/>
    <property type="project" value="TreeGrafter"/>
</dbReference>
<feature type="region of interest" description="Disordered" evidence="3">
    <location>
        <begin position="3093"/>
        <end position="3113"/>
    </location>
</feature>
<feature type="compositionally biased region" description="Polar residues" evidence="3">
    <location>
        <begin position="1283"/>
        <end position="1295"/>
    </location>
</feature>
<dbReference type="InterPro" id="IPR036034">
    <property type="entry name" value="PDZ_sf"/>
</dbReference>
<feature type="region of interest" description="Disordered" evidence="3">
    <location>
        <begin position="2098"/>
        <end position="2174"/>
    </location>
</feature>
<feature type="compositionally biased region" description="Polar residues" evidence="3">
    <location>
        <begin position="7356"/>
        <end position="7368"/>
    </location>
</feature>
<dbReference type="GO" id="GO:0031267">
    <property type="term" value="F:small GTPase binding"/>
    <property type="evidence" value="ECO:0007669"/>
    <property type="project" value="InterPro"/>
</dbReference>
<feature type="compositionally biased region" description="Polar residues" evidence="3">
    <location>
        <begin position="3880"/>
        <end position="3891"/>
    </location>
</feature>
<feature type="compositionally biased region" description="Polar residues" evidence="3">
    <location>
        <begin position="4940"/>
        <end position="4952"/>
    </location>
</feature>
<feature type="compositionally biased region" description="Acidic residues" evidence="3">
    <location>
        <begin position="6142"/>
        <end position="6158"/>
    </location>
</feature>
<feature type="compositionally biased region" description="Basic and acidic residues" evidence="3">
    <location>
        <begin position="3019"/>
        <end position="3029"/>
    </location>
</feature>
<feature type="region of interest" description="Disordered" evidence="3">
    <location>
        <begin position="5834"/>
        <end position="5859"/>
    </location>
</feature>
<feature type="region of interest" description="Disordered" evidence="3">
    <location>
        <begin position="5658"/>
        <end position="5710"/>
    </location>
</feature>
<feature type="compositionally biased region" description="Basic and acidic residues" evidence="3">
    <location>
        <begin position="3256"/>
        <end position="3266"/>
    </location>
</feature>
<feature type="region of interest" description="Disordered" evidence="3">
    <location>
        <begin position="1858"/>
        <end position="1938"/>
    </location>
</feature>
<feature type="region of interest" description="Disordered" evidence="3">
    <location>
        <begin position="3684"/>
        <end position="3704"/>
    </location>
</feature>
<feature type="compositionally biased region" description="Basic and acidic residues" evidence="3">
    <location>
        <begin position="4521"/>
        <end position="4531"/>
    </location>
</feature>
<evidence type="ECO:0000313" key="6">
    <source>
        <dbReference type="EMBL" id="KAK0399981.1"/>
    </source>
</evidence>
<feature type="region of interest" description="Disordered" evidence="3">
    <location>
        <begin position="3136"/>
        <end position="3190"/>
    </location>
</feature>
<keyword evidence="7" id="KW-1185">Reference proteome</keyword>
<feature type="compositionally biased region" description="Polar residues" evidence="3">
    <location>
        <begin position="3526"/>
        <end position="3535"/>
    </location>
</feature>
<feature type="compositionally biased region" description="Basic and acidic residues" evidence="3">
    <location>
        <begin position="3728"/>
        <end position="3738"/>
    </location>
</feature>
<dbReference type="GO" id="GO:0050806">
    <property type="term" value="P:positive regulation of synaptic transmission"/>
    <property type="evidence" value="ECO:0007669"/>
    <property type="project" value="TreeGrafter"/>
</dbReference>
<feature type="compositionally biased region" description="Polar residues" evidence="3">
    <location>
        <begin position="3171"/>
        <end position="3183"/>
    </location>
</feature>
<feature type="region of interest" description="Disordered" evidence="3">
    <location>
        <begin position="5988"/>
        <end position="6011"/>
    </location>
</feature>
<feature type="region of interest" description="Disordered" evidence="3">
    <location>
        <begin position="4477"/>
        <end position="4497"/>
    </location>
</feature>
<feature type="region of interest" description="Disordered" evidence="3">
    <location>
        <begin position="2857"/>
        <end position="2877"/>
    </location>
</feature>
<feature type="region of interest" description="Disordered" evidence="3">
    <location>
        <begin position="4905"/>
        <end position="4954"/>
    </location>
</feature>
<dbReference type="InterPro" id="IPR000008">
    <property type="entry name" value="C2_dom"/>
</dbReference>
<feature type="region of interest" description="Disordered" evidence="3">
    <location>
        <begin position="1602"/>
        <end position="1656"/>
    </location>
</feature>
<feature type="region of interest" description="Disordered" evidence="3">
    <location>
        <begin position="1795"/>
        <end position="1815"/>
    </location>
</feature>
<dbReference type="CDD" id="cd06714">
    <property type="entry name" value="PDZ_RIM-like"/>
    <property type="match status" value="1"/>
</dbReference>
<feature type="region of interest" description="Disordered" evidence="3">
    <location>
        <begin position="5041"/>
        <end position="5168"/>
    </location>
</feature>
<feature type="compositionally biased region" description="Acidic residues" evidence="3">
    <location>
        <begin position="5500"/>
        <end position="5524"/>
    </location>
</feature>
<feature type="compositionally biased region" description="Basic and acidic residues" evidence="3">
    <location>
        <begin position="3137"/>
        <end position="3147"/>
    </location>
</feature>
<feature type="compositionally biased region" description="Acidic residues" evidence="3">
    <location>
        <begin position="4266"/>
        <end position="4279"/>
    </location>
</feature>
<feature type="compositionally biased region" description="Polar residues" evidence="3">
    <location>
        <begin position="3998"/>
        <end position="4010"/>
    </location>
</feature>
<feature type="compositionally biased region" description="Basic and acidic residues" evidence="3">
    <location>
        <begin position="4200"/>
        <end position="4210"/>
    </location>
</feature>
<feature type="compositionally biased region" description="Polar residues" evidence="3">
    <location>
        <begin position="2935"/>
        <end position="2947"/>
    </location>
</feature>
<dbReference type="SUPFAM" id="SSF49562">
    <property type="entry name" value="C2 domain (Calcium/lipid-binding domain, CaLB)"/>
    <property type="match status" value="1"/>
</dbReference>
<feature type="region of interest" description="Disordered" evidence="3">
    <location>
        <begin position="5232"/>
        <end position="5262"/>
    </location>
</feature>
<feature type="region of interest" description="Disordered" evidence="3">
    <location>
        <begin position="776"/>
        <end position="871"/>
    </location>
</feature>
<feature type="compositionally biased region" description="Basic and acidic residues" evidence="3">
    <location>
        <begin position="1367"/>
        <end position="1377"/>
    </location>
</feature>
<feature type="region of interest" description="Disordered" evidence="3">
    <location>
        <begin position="2310"/>
        <end position="2364"/>
    </location>
</feature>
<feature type="region of interest" description="Disordered" evidence="3">
    <location>
        <begin position="5498"/>
        <end position="5535"/>
    </location>
</feature>
<feature type="region of interest" description="Disordered" evidence="3">
    <location>
        <begin position="1272"/>
        <end position="1343"/>
    </location>
</feature>
<feature type="region of interest" description="Disordered" evidence="3">
    <location>
        <begin position="12"/>
        <end position="54"/>
    </location>
</feature>
<feature type="compositionally biased region" description="Polar residues" evidence="3">
    <location>
        <begin position="4116"/>
        <end position="4128"/>
    </location>
</feature>
<feature type="region of interest" description="Disordered" evidence="3">
    <location>
        <begin position="4592"/>
        <end position="4668"/>
    </location>
</feature>
<feature type="region of interest" description="Disordered" evidence="3">
    <location>
        <begin position="2900"/>
        <end position="2954"/>
    </location>
</feature>
<feature type="region of interest" description="Disordered" evidence="3">
    <location>
        <begin position="6471"/>
        <end position="6508"/>
    </location>
</feature>
<feature type="region of interest" description="Disordered" evidence="3">
    <location>
        <begin position="4990"/>
        <end position="5025"/>
    </location>
</feature>
<feature type="region of interest" description="Disordered" evidence="3">
    <location>
        <begin position="3515"/>
        <end position="3535"/>
    </location>
</feature>
<feature type="compositionally biased region" description="Basic and acidic residues" evidence="3">
    <location>
        <begin position="1929"/>
        <end position="1938"/>
    </location>
</feature>
<dbReference type="Pfam" id="PF00168">
    <property type="entry name" value="C2"/>
    <property type="match status" value="1"/>
</dbReference>
<feature type="compositionally biased region" description="Polar residues" evidence="3">
    <location>
        <begin position="1873"/>
        <end position="1885"/>
    </location>
</feature>
<dbReference type="GO" id="GO:0048788">
    <property type="term" value="C:cytoskeleton of presynaptic active zone"/>
    <property type="evidence" value="ECO:0007669"/>
    <property type="project" value="TreeGrafter"/>
</dbReference>
<reference evidence="6" key="1">
    <citation type="submission" date="2023-06" db="EMBL/GenBank/DDBJ databases">
        <title>Genomic analysis of the entomopathogenic nematode Steinernema hermaphroditum.</title>
        <authorList>
            <person name="Schwarz E.M."/>
            <person name="Heppert J.K."/>
            <person name="Baniya A."/>
            <person name="Schwartz H.T."/>
            <person name="Tan C.-H."/>
            <person name="Antoshechkin I."/>
            <person name="Sternberg P.W."/>
            <person name="Goodrich-Blair H."/>
            <person name="Dillman A.R."/>
        </authorList>
    </citation>
    <scope>NUCLEOTIDE SEQUENCE</scope>
    <source>
        <strain evidence="6">PS9179</strain>
        <tissue evidence="6">Whole animal</tissue>
    </source>
</reference>
<feature type="region of interest" description="Disordered" evidence="3">
    <location>
        <begin position="4081"/>
        <end position="4128"/>
    </location>
</feature>
<feature type="region of interest" description="Disordered" evidence="3">
    <location>
        <begin position="3373"/>
        <end position="3427"/>
    </location>
</feature>
<feature type="compositionally biased region" description="Polar residues" evidence="3">
    <location>
        <begin position="4234"/>
        <end position="4246"/>
    </location>
</feature>
<feature type="compositionally biased region" description="Basic and acidic residues" evidence="3">
    <location>
        <begin position="4403"/>
        <end position="4413"/>
    </location>
</feature>
<feature type="region of interest" description="Disordered" evidence="3">
    <location>
        <begin position="658"/>
        <end position="712"/>
    </location>
</feature>
<feature type="compositionally biased region" description="Polar residues" evidence="3">
    <location>
        <begin position="3762"/>
        <end position="3774"/>
    </location>
</feature>
<feature type="region of interest" description="Disordered" evidence="3">
    <location>
        <begin position="4199"/>
        <end position="4281"/>
    </location>
</feature>
<feature type="compositionally biased region" description="Basic and acidic residues" evidence="3">
    <location>
        <begin position="4995"/>
        <end position="5019"/>
    </location>
</feature>
<feature type="region of interest" description="Disordered" evidence="3">
    <location>
        <begin position="3802"/>
        <end position="3822"/>
    </location>
</feature>
<feature type="region of interest" description="Disordered" evidence="3">
    <location>
        <begin position="5389"/>
        <end position="5408"/>
    </location>
</feature>
<feature type="region of interest" description="Disordered" evidence="3">
    <location>
        <begin position="1560"/>
        <end position="1579"/>
    </location>
</feature>
<feature type="compositionally biased region" description="Polar residues" evidence="3">
    <location>
        <begin position="3053"/>
        <end position="3065"/>
    </location>
</feature>
<feature type="compositionally biased region" description="Polar residues" evidence="3">
    <location>
        <begin position="2109"/>
        <end position="2121"/>
    </location>
</feature>
<feature type="region of interest" description="Disordered" evidence="3">
    <location>
        <begin position="5572"/>
        <end position="5633"/>
    </location>
</feature>
<dbReference type="PANTHER" id="PTHR12157:SF25">
    <property type="entry name" value="REGULATING SYNAPTIC MEMBRANE EXOCYTOSIS PROTEIN 3"/>
    <property type="match status" value="1"/>
</dbReference>
<evidence type="ECO:0000256" key="1">
    <source>
        <dbReference type="ARBA" id="ARBA00023018"/>
    </source>
</evidence>
<evidence type="ECO:0000313" key="7">
    <source>
        <dbReference type="Proteomes" id="UP001175271"/>
    </source>
</evidence>
<feature type="compositionally biased region" description="Basic and acidic residues" evidence="3">
    <location>
        <begin position="2547"/>
        <end position="2557"/>
    </location>
</feature>
<feature type="compositionally biased region" description="Basic and acidic residues" evidence="3">
    <location>
        <begin position="4906"/>
        <end position="4916"/>
    </location>
</feature>
<feature type="region of interest" description="Disordered" evidence="3">
    <location>
        <begin position="3845"/>
        <end position="3891"/>
    </location>
</feature>
<feature type="compositionally biased region" description="Low complexity" evidence="3">
    <location>
        <begin position="5609"/>
        <end position="5633"/>
    </location>
</feature>
<feature type="region of interest" description="Disordered" evidence="3">
    <location>
        <begin position="3566"/>
        <end position="3586"/>
    </location>
</feature>
<evidence type="ECO:0000259" key="4">
    <source>
        <dbReference type="PROSITE" id="PS50004"/>
    </source>
</evidence>
<feature type="region of interest" description="Disordered" evidence="3">
    <location>
        <begin position="2739"/>
        <end position="2759"/>
    </location>
</feature>
<feature type="compositionally biased region" description="Polar residues" evidence="3">
    <location>
        <begin position="6489"/>
        <end position="6498"/>
    </location>
</feature>
<feature type="region of interest" description="Disordered" evidence="3">
    <location>
        <begin position="1154"/>
        <end position="1225"/>
    </location>
</feature>
<feature type="compositionally biased region" description="Low complexity" evidence="3">
    <location>
        <begin position="7331"/>
        <end position="7345"/>
    </location>
</feature>
<feature type="region of interest" description="Disordered" evidence="3">
    <location>
        <begin position="3963"/>
        <end position="4059"/>
    </location>
</feature>
<feature type="compositionally biased region" description="Polar residues" evidence="3">
    <location>
        <begin position="3644"/>
        <end position="3653"/>
    </location>
</feature>
<feature type="compositionally biased region" description="Basic residues" evidence="3">
    <location>
        <begin position="4611"/>
        <end position="4629"/>
    </location>
</feature>
<feature type="region of interest" description="Disordered" evidence="3">
    <location>
        <begin position="1677"/>
        <end position="1697"/>
    </location>
</feature>
<feature type="compositionally biased region" description="Basic and acidic residues" evidence="3">
    <location>
        <begin position="2165"/>
        <end position="2174"/>
    </location>
</feature>
<dbReference type="GO" id="GO:0042734">
    <property type="term" value="C:presynaptic membrane"/>
    <property type="evidence" value="ECO:0007669"/>
    <property type="project" value="TreeGrafter"/>
</dbReference>
<feature type="region of interest" description="Disordered" evidence="3">
    <location>
        <begin position="4303"/>
        <end position="4382"/>
    </location>
</feature>
<dbReference type="PROSITE" id="PS50106">
    <property type="entry name" value="PDZ"/>
    <property type="match status" value="1"/>
</dbReference>
<feature type="compositionally biased region" description="Acidic residues" evidence="3">
    <location>
        <begin position="2023"/>
        <end position="2036"/>
    </location>
</feature>
<feature type="compositionally biased region" description="Polar residues" evidence="3">
    <location>
        <begin position="2227"/>
        <end position="2239"/>
    </location>
</feature>
<feature type="domain" description="C2" evidence="4">
    <location>
        <begin position="7589"/>
        <end position="7713"/>
    </location>
</feature>
<dbReference type="SMART" id="SM00239">
    <property type="entry name" value="C2"/>
    <property type="match status" value="1"/>
</dbReference>
<feature type="region of interest" description="Disordered" evidence="3">
    <location>
        <begin position="1015"/>
        <end position="1058"/>
    </location>
</feature>
<feature type="compositionally biased region" description="Polar residues" evidence="3">
    <location>
        <begin position="2699"/>
        <end position="2711"/>
    </location>
</feature>
<dbReference type="InterPro" id="IPR039032">
    <property type="entry name" value="Rim-like"/>
</dbReference>
<feature type="compositionally biased region" description="Polar residues" evidence="3">
    <location>
        <begin position="811"/>
        <end position="823"/>
    </location>
</feature>
<dbReference type="EMBL" id="JAUCMV010000005">
    <property type="protein sequence ID" value="KAK0399981.1"/>
    <property type="molecule type" value="Genomic_DNA"/>
</dbReference>
<feature type="region of interest" description="Disordered" evidence="3">
    <location>
        <begin position="3018"/>
        <end position="3072"/>
    </location>
</feature>
<feature type="region of interest" description="Disordered" evidence="3">
    <location>
        <begin position="6241"/>
        <end position="6271"/>
    </location>
</feature>
<protein>
    <submittedName>
        <fullName evidence="6">Uncharacterized protein</fullName>
    </submittedName>
</protein>
<dbReference type="SMART" id="SM00228">
    <property type="entry name" value="PDZ"/>
    <property type="match status" value="1"/>
</dbReference>
<feature type="compositionally biased region" description="Acidic residues" evidence="3">
    <location>
        <begin position="4030"/>
        <end position="4043"/>
    </location>
</feature>
<dbReference type="InterPro" id="IPR035892">
    <property type="entry name" value="C2_domain_sf"/>
</dbReference>
<feature type="compositionally biased region" description="Polar residues" evidence="3">
    <location>
        <begin position="5245"/>
        <end position="5254"/>
    </location>
</feature>
<feature type="region of interest" description="Disordered" evidence="3">
    <location>
        <begin position="2216"/>
        <end position="2291"/>
    </location>
</feature>
<feature type="compositionally biased region" description="Polar residues" evidence="3">
    <location>
        <begin position="693"/>
        <end position="705"/>
    </location>
</feature>
<feature type="compositionally biased region" description="Basic and acidic residues" evidence="3">
    <location>
        <begin position="777"/>
        <end position="787"/>
    </location>
</feature>
<feature type="region of interest" description="Disordered" evidence="3">
    <location>
        <begin position="1484"/>
        <end position="1537"/>
    </location>
</feature>
<feature type="compositionally biased region" description="Acidic residues" evidence="3">
    <location>
        <begin position="1315"/>
        <end position="1328"/>
    </location>
</feature>
<evidence type="ECO:0000256" key="3">
    <source>
        <dbReference type="SAM" id="MobiDB-lite"/>
    </source>
</evidence>
<feature type="compositionally biased region" description="Low complexity" evidence="3">
    <location>
        <begin position="145"/>
        <end position="156"/>
    </location>
</feature>
<feature type="region of interest" description="Disordered" evidence="3">
    <location>
        <begin position="3330"/>
        <end position="3350"/>
    </location>
</feature>
<feature type="region of interest" description="Disordered" evidence="3">
    <location>
        <begin position="4402"/>
        <end position="4456"/>
    </location>
</feature>
<feature type="region of interest" description="Disordered" evidence="3">
    <location>
        <begin position="4157"/>
        <end position="4176"/>
    </location>
</feature>
<dbReference type="Gene3D" id="2.30.42.10">
    <property type="match status" value="1"/>
</dbReference>
<feature type="compositionally biased region" description="Polar residues" evidence="3">
    <location>
        <begin position="575"/>
        <end position="586"/>
    </location>
</feature>
<dbReference type="SUPFAM" id="SSF50156">
    <property type="entry name" value="PDZ domain-like"/>
    <property type="match status" value="1"/>
</dbReference>
<gene>
    <name evidence="6" type="ORF">QR680_003301</name>
</gene>
<feature type="compositionally biased region" description="Low complexity" evidence="3">
    <location>
        <begin position="6499"/>
        <end position="6508"/>
    </location>
</feature>
<feature type="region of interest" description="Disordered" evidence="3">
    <location>
        <begin position="1366"/>
        <end position="1420"/>
    </location>
</feature>
<dbReference type="Gene3D" id="2.60.40.150">
    <property type="entry name" value="C2 domain"/>
    <property type="match status" value="1"/>
</dbReference>
<feature type="compositionally biased region" description="Polar residues" evidence="3">
    <location>
        <begin position="1401"/>
        <end position="1413"/>
    </location>
</feature>
<feature type="compositionally biased region" description="Polar residues" evidence="3">
    <location>
        <begin position="5044"/>
        <end position="5057"/>
    </location>
</feature>
<feature type="compositionally biased region" description="Basic and acidic residues" evidence="3">
    <location>
        <begin position="20"/>
        <end position="29"/>
    </location>
</feature>
<dbReference type="Proteomes" id="UP001175271">
    <property type="component" value="Unassembled WGS sequence"/>
</dbReference>
<comment type="caution">
    <text evidence="6">The sequence shown here is derived from an EMBL/GenBank/DDBJ whole genome shotgun (WGS) entry which is preliminary data.</text>
</comment>
<feature type="compositionally biased region" description="Basic and acidic residues" evidence="3">
    <location>
        <begin position="2429"/>
        <end position="2439"/>
    </location>
</feature>
<feature type="compositionally biased region" description="Acidic residues" evidence="3">
    <location>
        <begin position="2141"/>
        <end position="2154"/>
    </location>
</feature>
<feature type="compositionally biased region" description="Acidic residues" evidence="3">
    <location>
        <begin position="1197"/>
        <end position="1210"/>
    </location>
</feature>
<feature type="compositionally biased region" description="Acidic residues" evidence="3">
    <location>
        <begin position="2613"/>
        <end position="2626"/>
    </location>
</feature>
<comment type="subcellular location">
    <subcellularLocation>
        <location evidence="2">Synapse</location>
    </subcellularLocation>
</comment>
<feature type="compositionally biased region" description="Pro residues" evidence="3">
    <location>
        <begin position="5846"/>
        <end position="5859"/>
    </location>
</feature>
<dbReference type="GO" id="GO:0044325">
    <property type="term" value="F:transmembrane transporter binding"/>
    <property type="evidence" value="ECO:0007669"/>
    <property type="project" value="TreeGrafter"/>
</dbReference>
<feature type="region of interest" description="Disordered" evidence="3">
    <location>
        <begin position="6526"/>
        <end position="6592"/>
    </location>
</feature>
<dbReference type="PROSITE" id="PS50004">
    <property type="entry name" value="C2"/>
    <property type="match status" value="1"/>
</dbReference>
<feature type="compositionally biased region" description="Basic and acidic residues" evidence="3">
    <location>
        <begin position="3374"/>
        <end position="3384"/>
    </location>
</feature>
<name>A0AA39H674_9BILA</name>
<feature type="compositionally biased region" description="Polar residues" evidence="3">
    <location>
        <begin position="4555"/>
        <end position="4567"/>
    </location>
</feature>
<feature type="compositionally biased region" description="Polar residues" evidence="3">
    <location>
        <begin position="1165"/>
        <end position="1177"/>
    </location>
</feature>
<evidence type="ECO:0000259" key="5">
    <source>
        <dbReference type="PROSITE" id="PS50106"/>
    </source>
</evidence>
<feature type="region of interest" description="Disordered" evidence="3">
    <location>
        <begin position="1975"/>
        <end position="2055"/>
    </location>
</feature>
<feature type="compositionally biased region" description="Basic and acidic residues" evidence="3">
    <location>
        <begin position="2311"/>
        <end position="2321"/>
    </location>
</feature>
<feature type="compositionally biased region" description="Basic and acidic residues" evidence="3">
    <location>
        <begin position="895"/>
        <end position="905"/>
    </location>
</feature>
<dbReference type="InterPro" id="IPR001478">
    <property type="entry name" value="PDZ"/>
</dbReference>
<feature type="compositionally biased region" description="Polar residues" evidence="3">
    <location>
        <begin position="6245"/>
        <end position="6261"/>
    </location>
</feature>
<feature type="compositionally biased region" description="Polar residues" evidence="3">
    <location>
        <begin position="1637"/>
        <end position="1649"/>
    </location>
</feature>
<feature type="compositionally biased region" description="Basic and acidic residues" evidence="3">
    <location>
        <begin position="2901"/>
        <end position="2911"/>
    </location>
</feature>
<feature type="compositionally biased region" description="Basic and acidic residues" evidence="3">
    <location>
        <begin position="3964"/>
        <end position="3974"/>
    </location>
</feature>